<evidence type="ECO:0000259" key="9">
    <source>
        <dbReference type="Pfam" id="PF00733"/>
    </source>
</evidence>
<comment type="caution">
    <text evidence="11">The sequence shown here is derived from an EMBL/GenBank/DDBJ whole genome shotgun (WGS) entry which is preliminary data.</text>
</comment>
<evidence type="ECO:0000256" key="8">
    <source>
        <dbReference type="SAM" id="MobiDB-lite"/>
    </source>
</evidence>
<dbReference type="Pfam" id="PF00733">
    <property type="entry name" value="Asn_synthase"/>
    <property type="match status" value="1"/>
</dbReference>
<feature type="site" description="Important for beta-aspartyl-AMP intermediate formation" evidence="7">
    <location>
        <position position="315"/>
    </location>
</feature>
<dbReference type="InterPro" id="IPR014729">
    <property type="entry name" value="Rossmann-like_a/b/a_fold"/>
</dbReference>
<evidence type="ECO:0000256" key="4">
    <source>
        <dbReference type="ARBA" id="ARBA00022741"/>
    </source>
</evidence>
<organism evidence="11 12">
    <name type="scientific">Sediminicurvatus halobius</name>
    <dbReference type="NCBI Taxonomy" id="2182432"/>
    <lineage>
        <taxon>Bacteria</taxon>
        <taxon>Pseudomonadati</taxon>
        <taxon>Pseudomonadota</taxon>
        <taxon>Gammaproteobacteria</taxon>
        <taxon>Chromatiales</taxon>
        <taxon>Ectothiorhodospiraceae</taxon>
        <taxon>Sediminicurvatus</taxon>
    </lineage>
</organism>
<evidence type="ECO:0000256" key="2">
    <source>
        <dbReference type="ARBA" id="ARBA00005752"/>
    </source>
</evidence>
<protein>
    <recommendedName>
        <fullName evidence="3">asparagine synthase (glutamine-hydrolyzing)</fullName>
        <ecNumber evidence="3">6.3.5.4</ecNumber>
    </recommendedName>
</protein>
<keyword evidence="5" id="KW-0067">ATP-binding</keyword>
<comment type="catalytic activity">
    <reaction evidence="6">
        <text>L-aspartate + L-glutamine + ATP + H2O = L-asparagine + L-glutamate + AMP + diphosphate + H(+)</text>
        <dbReference type="Rhea" id="RHEA:12228"/>
        <dbReference type="ChEBI" id="CHEBI:15377"/>
        <dbReference type="ChEBI" id="CHEBI:15378"/>
        <dbReference type="ChEBI" id="CHEBI:29985"/>
        <dbReference type="ChEBI" id="CHEBI:29991"/>
        <dbReference type="ChEBI" id="CHEBI:30616"/>
        <dbReference type="ChEBI" id="CHEBI:33019"/>
        <dbReference type="ChEBI" id="CHEBI:58048"/>
        <dbReference type="ChEBI" id="CHEBI:58359"/>
        <dbReference type="ChEBI" id="CHEBI:456215"/>
        <dbReference type="EC" id="6.3.5.4"/>
    </reaction>
</comment>
<accession>A0A2U2N0B1</accession>
<feature type="domain" description="Asparagine synthetase" evidence="9">
    <location>
        <begin position="193"/>
        <end position="574"/>
    </location>
</feature>
<comment type="pathway">
    <text evidence="1">Amino-acid biosynthesis; L-asparagine biosynthesis; L-asparagine from L-aspartate (L-Gln route): step 1/1.</text>
</comment>
<dbReference type="Proteomes" id="UP000245474">
    <property type="component" value="Unassembled WGS sequence"/>
</dbReference>
<dbReference type="Pfam" id="PF13537">
    <property type="entry name" value="GATase_7"/>
    <property type="match status" value="1"/>
</dbReference>
<evidence type="ECO:0000256" key="6">
    <source>
        <dbReference type="ARBA" id="ARBA00048741"/>
    </source>
</evidence>
<dbReference type="SUPFAM" id="SSF56235">
    <property type="entry name" value="N-terminal nucleophile aminohydrolases (Ntn hydrolases)"/>
    <property type="match status" value="1"/>
</dbReference>
<dbReference type="InterPro" id="IPR051786">
    <property type="entry name" value="ASN_synthetase/amidase"/>
</dbReference>
<evidence type="ECO:0000256" key="5">
    <source>
        <dbReference type="ARBA" id="ARBA00022840"/>
    </source>
</evidence>
<dbReference type="CDD" id="cd01991">
    <property type="entry name" value="Asn_synthase_B_C"/>
    <property type="match status" value="1"/>
</dbReference>
<dbReference type="EMBL" id="QFFI01000016">
    <property type="protein sequence ID" value="PWG62675.1"/>
    <property type="molecule type" value="Genomic_DNA"/>
</dbReference>
<evidence type="ECO:0000256" key="1">
    <source>
        <dbReference type="ARBA" id="ARBA00005187"/>
    </source>
</evidence>
<dbReference type="EC" id="6.3.5.4" evidence="3"/>
<dbReference type="InterPro" id="IPR001962">
    <property type="entry name" value="Asn_synthase"/>
</dbReference>
<name>A0A2U2N0B1_9GAMM</name>
<dbReference type="SUPFAM" id="SSF52402">
    <property type="entry name" value="Adenine nucleotide alpha hydrolases-like"/>
    <property type="match status" value="1"/>
</dbReference>
<evidence type="ECO:0000256" key="3">
    <source>
        <dbReference type="ARBA" id="ARBA00012737"/>
    </source>
</evidence>
<dbReference type="InterPro" id="IPR017932">
    <property type="entry name" value="GATase_2_dom"/>
</dbReference>
<dbReference type="GO" id="GO:0006529">
    <property type="term" value="P:asparagine biosynthetic process"/>
    <property type="evidence" value="ECO:0007669"/>
    <property type="project" value="InterPro"/>
</dbReference>
<dbReference type="GO" id="GO:0005524">
    <property type="term" value="F:ATP binding"/>
    <property type="evidence" value="ECO:0007669"/>
    <property type="project" value="UniProtKB-KW"/>
</dbReference>
<dbReference type="PIRSF" id="PIRSF001589">
    <property type="entry name" value="Asn_synthetase_glu-h"/>
    <property type="match status" value="1"/>
</dbReference>
<comment type="similarity">
    <text evidence="2">Belongs to the asparagine synthetase family.</text>
</comment>
<dbReference type="PANTHER" id="PTHR43284">
    <property type="entry name" value="ASPARAGINE SYNTHETASE (GLUTAMINE-HYDROLYZING)"/>
    <property type="match status" value="1"/>
</dbReference>
<sequence>MSALLGSLPRQLGRGKTPAGMTVGRKGVHVALGGCPRPHGGAVGGTAAVTPAELARRFRDETTELPGRLAGRFALALHDTERGNTLLACDRMGQEPMCYAVLEDRIVFGSRANSVAAEAGLDGEIGPQAVLDYLHFHVVPGPETIHPGVQRLLPGECLTVDGNGGVTVRRYWTPDWRPGEQGGGRDVADSLPEVLREVVADCLAEGEPPAAFLSGGTDSSTIAGLLAEHLGGEATAYSIGFAAEGYDEMEYARIVARHFGLRHREYYVTPEDVVDAVPRMATHFEQPFGNASAVPAYFCAAQARADGFTRMLAGDGGDELYGGNSRYAKQLLLGAYQGVPAPLRRGLVDPLLDNGLARGLPGIGKLARYVARANEPLPERLEAHNLLRRLGPARVLHEDVLAAADPEHPLALLRETWQGAQAEHLLHRLLTLDLRFVLADSDLPKVRGACGLAGVGVAFPMLDERVADLATRVPPWDKVHRGRLRIGFKRSLQGFLPPETLAKRKQGFGLPFGIWLAEHPGLRALAGDSLSTLKGRRLVRPQLIDELLTERHAEHAAYYGVMIWVLMMLEQWLEAREGYRAAAQARAAEGQA</sequence>
<dbReference type="Gene3D" id="3.40.50.620">
    <property type="entry name" value="HUPs"/>
    <property type="match status" value="1"/>
</dbReference>
<feature type="domain" description="Glutamine amidotransferase type-2" evidence="10">
    <location>
        <begin position="61"/>
        <end position="114"/>
    </location>
</feature>
<evidence type="ECO:0000259" key="10">
    <source>
        <dbReference type="Pfam" id="PF13537"/>
    </source>
</evidence>
<dbReference type="GO" id="GO:0005829">
    <property type="term" value="C:cytosol"/>
    <property type="evidence" value="ECO:0007669"/>
    <property type="project" value="TreeGrafter"/>
</dbReference>
<proteinExistence type="inferred from homology"/>
<dbReference type="InterPro" id="IPR029055">
    <property type="entry name" value="Ntn_hydrolases_N"/>
</dbReference>
<dbReference type="InterPro" id="IPR006426">
    <property type="entry name" value="Asn_synth_AEB"/>
</dbReference>
<feature type="region of interest" description="Disordered" evidence="8">
    <location>
        <begin position="1"/>
        <end position="20"/>
    </location>
</feature>
<evidence type="ECO:0000313" key="12">
    <source>
        <dbReference type="Proteomes" id="UP000245474"/>
    </source>
</evidence>
<dbReference type="GO" id="GO:0004066">
    <property type="term" value="F:asparagine synthase (glutamine-hydrolyzing) activity"/>
    <property type="evidence" value="ECO:0007669"/>
    <property type="project" value="UniProtKB-EC"/>
</dbReference>
<evidence type="ECO:0000313" key="11">
    <source>
        <dbReference type="EMBL" id="PWG62675.1"/>
    </source>
</evidence>
<keyword evidence="12" id="KW-1185">Reference proteome</keyword>
<dbReference type="Gene3D" id="3.60.20.10">
    <property type="entry name" value="Glutamine Phosphoribosylpyrophosphate, subunit 1, domain 1"/>
    <property type="match status" value="1"/>
</dbReference>
<dbReference type="AlphaFoldDB" id="A0A2U2N0B1"/>
<evidence type="ECO:0000256" key="7">
    <source>
        <dbReference type="PIRSR" id="PIRSR001589-3"/>
    </source>
</evidence>
<reference evidence="11 12" key="1">
    <citation type="submission" date="2018-05" db="EMBL/GenBank/DDBJ databases">
        <title>Spiribacter halobius sp. nov., a moderately halophilic bacterium isolated from marine solar saltern.</title>
        <authorList>
            <person name="Zheng W.-S."/>
            <person name="Lu D.-C."/>
            <person name="Du Z.-J."/>
        </authorList>
    </citation>
    <scope>NUCLEOTIDE SEQUENCE [LARGE SCALE GENOMIC DNA]</scope>
    <source>
        <strain evidence="11 12">E85</strain>
    </source>
</reference>
<dbReference type="PANTHER" id="PTHR43284:SF1">
    <property type="entry name" value="ASPARAGINE SYNTHETASE"/>
    <property type="match status" value="1"/>
</dbReference>
<gene>
    <name evidence="11" type="ORF">DEM34_11020</name>
</gene>
<keyword evidence="4" id="KW-0547">Nucleotide-binding</keyword>